<proteinExistence type="predicted"/>
<keyword evidence="2" id="KW-0472">Membrane</keyword>
<keyword evidence="2" id="KW-1133">Transmembrane helix</keyword>
<dbReference type="Proteomes" id="UP000186132">
    <property type="component" value="Unassembled WGS sequence"/>
</dbReference>
<reference evidence="3 4" key="1">
    <citation type="submission" date="2016-11" db="EMBL/GenBank/DDBJ databases">
        <authorList>
            <person name="Jaros S."/>
            <person name="Januszkiewicz K."/>
            <person name="Wedrychowicz H."/>
        </authorList>
    </citation>
    <scope>NUCLEOTIDE SEQUENCE [LARGE SCALE GENOMIC DNA]</scope>
    <source>
        <strain evidence="3 4">DSM 45627</strain>
    </source>
</reference>
<dbReference type="InterPro" id="IPR006311">
    <property type="entry name" value="TAT_signal"/>
</dbReference>
<feature type="region of interest" description="Disordered" evidence="1">
    <location>
        <begin position="130"/>
        <end position="155"/>
    </location>
</feature>
<protein>
    <submittedName>
        <fullName evidence="3">Uncharacterized protein</fullName>
    </submittedName>
</protein>
<dbReference type="AlphaFoldDB" id="A0A1M5HL18"/>
<dbReference type="EMBL" id="FQVU01000002">
    <property type="protein sequence ID" value="SHG16666.1"/>
    <property type="molecule type" value="Genomic_DNA"/>
</dbReference>
<organism evidence="3 4">
    <name type="scientific">Jatrophihabitans endophyticus</name>
    <dbReference type="NCBI Taxonomy" id="1206085"/>
    <lineage>
        <taxon>Bacteria</taxon>
        <taxon>Bacillati</taxon>
        <taxon>Actinomycetota</taxon>
        <taxon>Actinomycetes</taxon>
        <taxon>Jatrophihabitantales</taxon>
        <taxon>Jatrophihabitantaceae</taxon>
        <taxon>Jatrophihabitans</taxon>
    </lineage>
</organism>
<evidence type="ECO:0000313" key="3">
    <source>
        <dbReference type="EMBL" id="SHG16666.1"/>
    </source>
</evidence>
<feature type="transmembrane region" description="Helical" evidence="2">
    <location>
        <begin position="26"/>
        <end position="53"/>
    </location>
</feature>
<sequence>MTETGGLPNPAMERRARRGRPVSRRAFVVTVAVLGACIAALAATVVVLAVAVWSDPDTVYRSVQGQRLATGDLHGAIAHAESEGDGRCFFLGRRGAYLDADGNRSVTLENYLYCGAGASRHVYDVIDDGTVRTPDEPVDDDGGVRYLQGETHYRP</sequence>
<evidence type="ECO:0000256" key="2">
    <source>
        <dbReference type="SAM" id="Phobius"/>
    </source>
</evidence>
<gene>
    <name evidence="3" type="ORF">SAMN05443575_1556</name>
</gene>
<dbReference type="PROSITE" id="PS51318">
    <property type="entry name" value="TAT"/>
    <property type="match status" value="1"/>
</dbReference>
<evidence type="ECO:0000313" key="4">
    <source>
        <dbReference type="Proteomes" id="UP000186132"/>
    </source>
</evidence>
<evidence type="ECO:0000256" key="1">
    <source>
        <dbReference type="SAM" id="MobiDB-lite"/>
    </source>
</evidence>
<keyword evidence="4" id="KW-1185">Reference proteome</keyword>
<name>A0A1M5HL18_9ACTN</name>
<accession>A0A1M5HL18</accession>
<keyword evidence="2" id="KW-0812">Transmembrane</keyword>